<dbReference type="RefSeq" id="XP_015607685.1">
    <property type="nucleotide sequence ID" value="XM_015752199.2"/>
</dbReference>
<dbReference type="KEGG" id="ccin:107273718"/>
<evidence type="ECO:0000313" key="11">
    <source>
        <dbReference type="RefSeq" id="XP_015607687.1"/>
    </source>
</evidence>
<dbReference type="PANTHER" id="PTHR28598:SF1">
    <property type="entry name" value="STAGA COMPLEX 65 SUBUNIT GAMMA"/>
    <property type="match status" value="1"/>
</dbReference>
<dbReference type="InterPro" id="IPR006565">
    <property type="entry name" value="BTP"/>
</dbReference>
<comment type="subcellular location">
    <subcellularLocation>
        <location evidence="1">Nucleus</location>
    </subcellularLocation>
</comment>
<evidence type="ECO:0000313" key="10">
    <source>
        <dbReference type="RefSeq" id="XP_015607686.1"/>
    </source>
</evidence>
<name>A0AAJ7CCW2_CEPCN</name>
<keyword evidence="2" id="KW-0805">Transcription regulation</keyword>
<evidence type="ECO:0000256" key="2">
    <source>
        <dbReference type="ARBA" id="ARBA00023015"/>
    </source>
</evidence>
<dbReference type="Gene3D" id="1.10.20.10">
    <property type="entry name" value="Histone, subunit A"/>
    <property type="match status" value="1"/>
</dbReference>
<reference evidence="8 9" key="1">
    <citation type="submission" date="2025-04" db="UniProtKB">
        <authorList>
            <consortium name="RefSeq"/>
        </authorList>
    </citation>
    <scope>IDENTIFICATION</scope>
</reference>
<dbReference type="InterPro" id="IPR039460">
    <property type="entry name" value="SUPT7L/Spt7"/>
</dbReference>
<dbReference type="GO" id="GO:0000124">
    <property type="term" value="C:SAGA complex"/>
    <property type="evidence" value="ECO:0007669"/>
    <property type="project" value="InterPro"/>
</dbReference>
<feature type="domain" description="Bromodomain associated" evidence="6">
    <location>
        <begin position="134"/>
        <end position="180"/>
    </location>
</feature>
<keyword evidence="3" id="KW-0804">Transcription</keyword>
<evidence type="ECO:0000256" key="5">
    <source>
        <dbReference type="SAM" id="MobiDB-lite"/>
    </source>
</evidence>
<dbReference type="GO" id="GO:0003713">
    <property type="term" value="F:transcription coactivator activity"/>
    <property type="evidence" value="ECO:0007669"/>
    <property type="project" value="TreeGrafter"/>
</dbReference>
<evidence type="ECO:0000256" key="1">
    <source>
        <dbReference type="ARBA" id="ARBA00004123"/>
    </source>
</evidence>
<dbReference type="GeneID" id="107273718"/>
<evidence type="ECO:0000313" key="8">
    <source>
        <dbReference type="RefSeq" id="XP_015607684.1"/>
    </source>
</evidence>
<dbReference type="CDD" id="cd06847">
    <property type="entry name" value="HFD_SUPT7L"/>
    <property type="match status" value="1"/>
</dbReference>
<accession>A0AAJ7CCW2</accession>
<dbReference type="AlphaFoldDB" id="A0AAJ7CCW2"/>
<feature type="region of interest" description="Disordered" evidence="5">
    <location>
        <begin position="301"/>
        <end position="331"/>
    </location>
</feature>
<evidence type="ECO:0000313" key="7">
    <source>
        <dbReference type="Proteomes" id="UP000694920"/>
    </source>
</evidence>
<sequence length="331" mass="37447">MKSSKGSATCTLWGELPPRETHKQEVITPDIIENVWRQVMDDNNSTDCDYRIDKQSEFIQLPMGNLHVLNTINLHQHMRAMEDGTMLGNLGTIETENSTDTKEAENPFHFLPPSTEGPQFKDYISVKNLRPSTAHSLLKHAVIVLLAHTGLDSSSEIAIETLTDVADHFLRRMALLLKVASEQKEDGFPDPVERVLVEAGVGGVVALHDYYQENVLKVEENMRNKVEGMLEKQRQQELNANSTKIDLDEVANKLKFEELDEFGNMYRDVPTLQLLDPEMGFPPNLDAGFQMLHSLEQEELNSLEVEEEEVNVSDSPNTGQRPELIVDKKKK</sequence>
<dbReference type="RefSeq" id="XP_015607686.1">
    <property type="nucleotide sequence ID" value="XM_015752200.2"/>
</dbReference>
<feature type="compositionally biased region" description="Acidic residues" evidence="5">
    <location>
        <begin position="301"/>
        <end position="311"/>
    </location>
</feature>
<evidence type="ECO:0000256" key="4">
    <source>
        <dbReference type="ARBA" id="ARBA00023242"/>
    </source>
</evidence>
<protein>
    <submittedName>
        <fullName evidence="8 9">STAGA complex 65 subunit gamma isoform X1</fullName>
    </submittedName>
</protein>
<keyword evidence="4" id="KW-0539">Nucleus</keyword>
<organism evidence="7 11">
    <name type="scientific">Cephus cinctus</name>
    <name type="common">Wheat stem sawfly</name>
    <dbReference type="NCBI Taxonomy" id="211228"/>
    <lineage>
        <taxon>Eukaryota</taxon>
        <taxon>Metazoa</taxon>
        <taxon>Ecdysozoa</taxon>
        <taxon>Arthropoda</taxon>
        <taxon>Hexapoda</taxon>
        <taxon>Insecta</taxon>
        <taxon>Pterygota</taxon>
        <taxon>Neoptera</taxon>
        <taxon>Endopterygota</taxon>
        <taxon>Hymenoptera</taxon>
        <taxon>Cephoidea</taxon>
        <taxon>Cephidae</taxon>
        <taxon>Cephus</taxon>
    </lineage>
</organism>
<dbReference type="PANTHER" id="PTHR28598">
    <property type="entry name" value="STAGA COMPLEX 65 SUBUNIT GAMMA"/>
    <property type="match status" value="1"/>
</dbReference>
<keyword evidence="7" id="KW-1185">Reference proteome</keyword>
<dbReference type="InterPro" id="IPR009072">
    <property type="entry name" value="Histone-fold"/>
</dbReference>
<evidence type="ECO:0000313" key="9">
    <source>
        <dbReference type="RefSeq" id="XP_015607685.1"/>
    </source>
</evidence>
<gene>
    <name evidence="8 9 10 11" type="primary">LOC107273718</name>
</gene>
<dbReference type="RefSeq" id="XP_015607684.1">
    <property type="nucleotide sequence ID" value="XM_015752198.2"/>
</dbReference>
<dbReference type="RefSeq" id="XP_015607687.1">
    <property type="nucleotide sequence ID" value="XM_015752201.2"/>
</dbReference>
<dbReference type="Pfam" id="PF07524">
    <property type="entry name" value="Bromo_TP"/>
    <property type="match status" value="1"/>
</dbReference>
<evidence type="ECO:0000259" key="6">
    <source>
        <dbReference type="Pfam" id="PF07524"/>
    </source>
</evidence>
<dbReference type="GO" id="GO:0046982">
    <property type="term" value="F:protein heterodimerization activity"/>
    <property type="evidence" value="ECO:0007669"/>
    <property type="project" value="InterPro"/>
</dbReference>
<dbReference type="Proteomes" id="UP000694920">
    <property type="component" value="Unplaced"/>
</dbReference>
<evidence type="ECO:0000256" key="3">
    <source>
        <dbReference type="ARBA" id="ARBA00023163"/>
    </source>
</evidence>
<dbReference type="GO" id="GO:0005634">
    <property type="term" value="C:nucleus"/>
    <property type="evidence" value="ECO:0007669"/>
    <property type="project" value="UniProtKB-SubCell"/>
</dbReference>
<proteinExistence type="predicted"/>